<feature type="signal peptide" evidence="1">
    <location>
        <begin position="1"/>
        <end position="26"/>
    </location>
</feature>
<comment type="caution">
    <text evidence="2">The sequence shown here is derived from an EMBL/GenBank/DDBJ whole genome shotgun (WGS) entry which is preliminary data.</text>
</comment>
<evidence type="ECO:0008006" key="4">
    <source>
        <dbReference type="Google" id="ProtNLM"/>
    </source>
</evidence>
<evidence type="ECO:0000256" key="1">
    <source>
        <dbReference type="SAM" id="SignalP"/>
    </source>
</evidence>
<protein>
    <recommendedName>
        <fullName evidence="4">Excinuclease ATPase subunit</fullName>
    </recommendedName>
</protein>
<keyword evidence="3" id="KW-1185">Reference proteome</keyword>
<gene>
    <name evidence="2" type="ORF">SMD31_15190</name>
</gene>
<sequence length="150" mass="15946">MMRIQIGLGVAILLAAVCLATVPAQARDTKYELKIADVMADPRYAENVPSTVKFYFANQAAPAGQDLGEFVTNRKTNSFGKQDEEACTWAMISAMKELGERALAEGGNAVVGIVSFYKKKVFASDTQFECHAGAIVAGVALKGSVVKVAP</sequence>
<feature type="chain" id="PRO_5045412019" description="Excinuclease ATPase subunit" evidence="1">
    <location>
        <begin position="27"/>
        <end position="150"/>
    </location>
</feature>
<keyword evidence="1" id="KW-0732">Signal</keyword>
<accession>A0ABU5E159</accession>
<evidence type="ECO:0000313" key="2">
    <source>
        <dbReference type="EMBL" id="MDY0873285.1"/>
    </source>
</evidence>
<dbReference type="EMBL" id="JAXCLX010000002">
    <property type="protein sequence ID" value="MDY0873285.1"/>
    <property type="molecule type" value="Genomic_DNA"/>
</dbReference>
<name>A0ABU5E159_9PROT</name>
<evidence type="ECO:0000313" key="3">
    <source>
        <dbReference type="Proteomes" id="UP001271769"/>
    </source>
</evidence>
<dbReference type="Proteomes" id="UP001271769">
    <property type="component" value="Unassembled WGS sequence"/>
</dbReference>
<reference evidence="2 3" key="1">
    <citation type="journal article" date="2013" name="Antonie Van Leeuwenhoek">
        <title>Dongia rigui sp. nov., isolated from freshwater of a large wetland in Korea.</title>
        <authorList>
            <person name="Baik K.S."/>
            <person name="Hwang Y.M."/>
            <person name="Choi J.S."/>
            <person name="Kwon J."/>
            <person name="Seong C.N."/>
        </authorList>
    </citation>
    <scope>NUCLEOTIDE SEQUENCE [LARGE SCALE GENOMIC DNA]</scope>
    <source>
        <strain evidence="2 3">04SU4-P</strain>
    </source>
</reference>
<proteinExistence type="predicted"/>
<dbReference type="RefSeq" id="WP_320501743.1">
    <property type="nucleotide sequence ID" value="NZ_JAXCLX010000002.1"/>
</dbReference>
<organism evidence="2 3">
    <name type="scientific">Dongia rigui</name>
    <dbReference type="NCBI Taxonomy" id="940149"/>
    <lineage>
        <taxon>Bacteria</taxon>
        <taxon>Pseudomonadati</taxon>
        <taxon>Pseudomonadota</taxon>
        <taxon>Alphaproteobacteria</taxon>
        <taxon>Rhodospirillales</taxon>
        <taxon>Dongiaceae</taxon>
        <taxon>Dongia</taxon>
    </lineage>
</organism>